<dbReference type="GO" id="GO:1902600">
    <property type="term" value="P:proton transmembrane transport"/>
    <property type="evidence" value="ECO:0007669"/>
    <property type="project" value="TreeGrafter"/>
</dbReference>
<dbReference type="GO" id="GO:0005743">
    <property type="term" value="C:mitochondrial inner membrane"/>
    <property type="evidence" value="ECO:0007669"/>
    <property type="project" value="TreeGrafter"/>
</dbReference>
<reference evidence="1 2" key="1">
    <citation type="submission" date="2016-04" db="EMBL/GenBank/DDBJ databases">
        <title>Evolutionary innovation and constraint leading to complex multicellularity in the Ascomycota.</title>
        <authorList>
            <person name="Cisse O."/>
            <person name="Nguyen A."/>
            <person name="Hewitt D.A."/>
            <person name="Jedd G."/>
            <person name="Stajich J.E."/>
        </authorList>
    </citation>
    <scope>NUCLEOTIDE SEQUENCE [LARGE SCALE GENOMIC DNA]</scope>
    <source>
        <strain evidence="1 2">DAH-3</strain>
    </source>
</reference>
<dbReference type="PANTHER" id="PTHR28062:SF1">
    <property type="entry name" value="TRANSMEMBRANE PROTEIN"/>
    <property type="match status" value="1"/>
</dbReference>
<dbReference type="GO" id="GO:0006813">
    <property type="term" value="P:potassium ion transport"/>
    <property type="evidence" value="ECO:0007669"/>
    <property type="project" value="TreeGrafter"/>
</dbReference>
<proteinExistence type="predicted"/>
<dbReference type="Proteomes" id="UP000186594">
    <property type="component" value="Unassembled WGS sequence"/>
</dbReference>
<dbReference type="PANTHER" id="PTHR28062">
    <property type="entry name" value="K+-H+ EXCHANGE-LIKE PROTEIN"/>
    <property type="match status" value="1"/>
</dbReference>
<dbReference type="AlphaFoldDB" id="A0A1U7LU12"/>
<organism evidence="1 2">
    <name type="scientific">Neolecta irregularis (strain DAH-3)</name>
    <dbReference type="NCBI Taxonomy" id="1198029"/>
    <lineage>
        <taxon>Eukaryota</taxon>
        <taxon>Fungi</taxon>
        <taxon>Dikarya</taxon>
        <taxon>Ascomycota</taxon>
        <taxon>Taphrinomycotina</taxon>
        <taxon>Neolectales</taxon>
        <taxon>Neolectaceae</taxon>
        <taxon>Neolecta</taxon>
    </lineage>
</organism>
<keyword evidence="2" id="KW-1185">Reference proteome</keyword>
<evidence type="ECO:0000313" key="1">
    <source>
        <dbReference type="EMBL" id="OLL26134.1"/>
    </source>
</evidence>
<sequence length="226" mass="26063">MRLILIPLNASRSFLYCQIQKLETQSSLLDRASAKAARFWDSWSTSEVAWKKKVTRTGQNLLDRIDFEEYSLKAIPSSLLKVKDPIPLLHPSFSEPTPIFLALDSRRPLHIKWLCIWLAAMPLTLPLALVPVIPNLPGFYATYRAWSHYKAIDGLKTLKFLQEQHKLVHEKSVELDRIYGPENQRPSNWQLNHHQMNDLARQFEAPGLIMGLQQALKQINEKSLKS</sequence>
<gene>
    <name evidence="1" type="ORF">NEOLI_000640</name>
</gene>
<name>A0A1U7LU12_NEOID</name>
<dbReference type="Pfam" id="PF10173">
    <property type="entry name" value="Mit_KHE1"/>
    <property type="match status" value="1"/>
</dbReference>
<dbReference type="OrthoDB" id="5562676at2759"/>
<accession>A0A1U7LU12</accession>
<protein>
    <submittedName>
        <fullName evidence="1">Uncharacterized protein</fullName>
    </submittedName>
</protein>
<dbReference type="EMBL" id="LXFE01000239">
    <property type="protein sequence ID" value="OLL26134.1"/>
    <property type="molecule type" value="Genomic_DNA"/>
</dbReference>
<dbReference type="InterPro" id="IPR018786">
    <property type="entry name" value="Mit_KHE1"/>
</dbReference>
<evidence type="ECO:0000313" key="2">
    <source>
        <dbReference type="Proteomes" id="UP000186594"/>
    </source>
</evidence>
<comment type="caution">
    <text evidence="1">The sequence shown here is derived from an EMBL/GenBank/DDBJ whole genome shotgun (WGS) entry which is preliminary data.</text>
</comment>
<dbReference type="OMA" id="PFFYLAY"/>
<dbReference type="STRING" id="1198029.A0A1U7LU12"/>